<dbReference type="Proteomes" id="UP001500218">
    <property type="component" value="Unassembled WGS sequence"/>
</dbReference>
<organism evidence="3 4">
    <name type="scientific">Luedemannella flava</name>
    <dbReference type="NCBI Taxonomy" id="349316"/>
    <lineage>
        <taxon>Bacteria</taxon>
        <taxon>Bacillati</taxon>
        <taxon>Actinomycetota</taxon>
        <taxon>Actinomycetes</taxon>
        <taxon>Micromonosporales</taxon>
        <taxon>Micromonosporaceae</taxon>
        <taxon>Luedemannella</taxon>
    </lineage>
</organism>
<keyword evidence="2" id="KW-0812">Transmembrane</keyword>
<feature type="region of interest" description="Disordered" evidence="1">
    <location>
        <begin position="143"/>
        <end position="169"/>
    </location>
</feature>
<accession>A0ABP4YGQ0</accession>
<dbReference type="RefSeq" id="WP_344134572.1">
    <property type="nucleotide sequence ID" value="NZ_BAAALT010000141.1"/>
</dbReference>
<dbReference type="EMBL" id="BAAALT010000141">
    <property type="protein sequence ID" value="GAA1815898.1"/>
    <property type="molecule type" value="Genomic_DNA"/>
</dbReference>
<evidence type="ECO:0000256" key="2">
    <source>
        <dbReference type="SAM" id="Phobius"/>
    </source>
</evidence>
<feature type="transmembrane region" description="Helical" evidence="2">
    <location>
        <begin position="109"/>
        <end position="134"/>
    </location>
</feature>
<keyword evidence="2" id="KW-0472">Membrane</keyword>
<sequence>MSHLPVNHPMRPLYRLLAALCGLYVLTFGALALARTADLALFAQDDLPWVLGLKANRAFALLSIVAGIVIVIGALVGRNVDRYVNLTGSVAFIGAGIVMMTLLRTDLNVLGFTMATCVMSFIIGLLLGLAGLYGQVGTREQERREEAFRHGEGSDPETHPLGAENVPRS</sequence>
<evidence type="ECO:0000313" key="3">
    <source>
        <dbReference type="EMBL" id="GAA1815898.1"/>
    </source>
</evidence>
<evidence type="ECO:0000313" key="4">
    <source>
        <dbReference type="Proteomes" id="UP001500218"/>
    </source>
</evidence>
<comment type="caution">
    <text evidence="3">The sequence shown here is derived from an EMBL/GenBank/DDBJ whole genome shotgun (WGS) entry which is preliminary data.</text>
</comment>
<feature type="transmembrane region" description="Helical" evidence="2">
    <location>
        <begin position="83"/>
        <end position="103"/>
    </location>
</feature>
<name>A0ABP4YGQ0_9ACTN</name>
<evidence type="ECO:0008006" key="5">
    <source>
        <dbReference type="Google" id="ProtNLM"/>
    </source>
</evidence>
<protein>
    <recommendedName>
        <fullName evidence="5">DUF4383 domain-containing protein</fullName>
    </recommendedName>
</protein>
<proteinExistence type="predicted"/>
<keyword evidence="4" id="KW-1185">Reference proteome</keyword>
<feature type="transmembrane region" description="Helical" evidence="2">
    <location>
        <begin position="58"/>
        <end position="76"/>
    </location>
</feature>
<evidence type="ECO:0000256" key="1">
    <source>
        <dbReference type="SAM" id="MobiDB-lite"/>
    </source>
</evidence>
<reference evidence="4" key="1">
    <citation type="journal article" date="2019" name="Int. J. Syst. Evol. Microbiol.">
        <title>The Global Catalogue of Microorganisms (GCM) 10K type strain sequencing project: providing services to taxonomists for standard genome sequencing and annotation.</title>
        <authorList>
            <consortium name="The Broad Institute Genomics Platform"/>
            <consortium name="The Broad Institute Genome Sequencing Center for Infectious Disease"/>
            <person name="Wu L."/>
            <person name="Ma J."/>
        </authorList>
    </citation>
    <scope>NUCLEOTIDE SEQUENCE [LARGE SCALE GENOMIC DNA]</scope>
    <source>
        <strain evidence="4">JCM 13250</strain>
    </source>
</reference>
<keyword evidence="2" id="KW-1133">Transmembrane helix</keyword>
<feature type="compositionally biased region" description="Basic and acidic residues" evidence="1">
    <location>
        <begin position="143"/>
        <end position="158"/>
    </location>
</feature>
<gene>
    <name evidence="3" type="ORF">GCM10009682_40940</name>
</gene>